<dbReference type="SUPFAM" id="SSF55326">
    <property type="entry name" value="PurM N-terminal domain-like"/>
    <property type="match status" value="1"/>
</dbReference>
<dbReference type="Gene3D" id="3.30.1330.10">
    <property type="entry name" value="PurM-like, N-terminal domain"/>
    <property type="match status" value="1"/>
</dbReference>
<dbReference type="NCBIfam" id="TIGR03169">
    <property type="entry name" value="Nterm_to_SelD"/>
    <property type="match status" value="1"/>
</dbReference>
<keyword evidence="2" id="KW-0547">Nucleotide-binding</keyword>
<dbReference type="Pfam" id="PF00586">
    <property type="entry name" value="AIRS"/>
    <property type="match status" value="1"/>
</dbReference>
<gene>
    <name evidence="9" type="primary">selD</name>
    <name evidence="9" type="ORF">CNF02_10580</name>
</gene>
<dbReference type="Proteomes" id="UP000219329">
    <property type="component" value="Unassembled WGS sequence"/>
</dbReference>
<evidence type="ECO:0000256" key="4">
    <source>
        <dbReference type="ARBA" id="ARBA00022840"/>
    </source>
</evidence>
<keyword evidence="5" id="KW-0711">Selenium</keyword>
<name>A0A2A5W8S2_9GAMM</name>
<dbReference type="AlphaFoldDB" id="A0A2A5W8S2"/>
<dbReference type="GO" id="GO:0005524">
    <property type="term" value="F:ATP binding"/>
    <property type="evidence" value="ECO:0007669"/>
    <property type="project" value="UniProtKB-KW"/>
</dbReference>
<dbReference type="NCBIfam" id="TIGR00476">
    <property type="entry name" value="selD"/>
    <property type="match status" value="1"/>
</dbReference>
<evidence type="ECO:0000313" key="9">
    <source>
        <dbReference type="EMBL" id="PDH32915.1"/>
    </source>
</evidence>
<dbReference type="Pfam" id="PF02769">
    <property type="entry name" value="AIRS_C"/>
    <property type="match status" value="1"/>
</dbReference>
<dbReference type="InterPro" id="IPR036188">
    <property type="entry name" value="FAD/NAD-bd_sf"/>
</dbReference>
<dbReference type="InterPro" id="IPR016188">
    <property type="entry name" value="PurM-like_N"/>
</dbReference>
<feature type="domain" description="PurM-like N-terminal" evidence="6">
    <location>
        <begin position="454"/>
        <end position="558"/>
    </location>
</feature>
<dbReference type="GO" id="GO:0005737">
    <property type="term" value="C:cytoplasm"/>
    <property type="evidence" value="ECO:0007669"/>
    <property type="project" value="TreeGrafter"/>
</dbReference>
<dbReference type="InterPro" id="IPR017584">
    <property type="entry name" value="Pyridine_nucleo_diS_OxRdtase_N"/>
</dbReference>
<proteinExistence type="predicted"/>
<dbReference type="SUPFAM" id="SSF56042">
    <property type="entry name" value="PurM C-terminal domain-like"/>
    <property type="match status" value="1"/>
</dbReference>
<evidence type="ECO:0000256" key="1">
    <source>
        <dbReference type="ARBA" id="ARBA00022679"/>
    </source>
</evidence>
<protein>
    <submittedName>
        <fullName evidence="9">Selenide, water dikinase SelD</fullName>
    </submittedName>
</protein>
<dbReference type="InterPro" id="IPR036676">
    <property type="entry name" value="PurM-like_C_sf"/>
</dbReference>
<reference evidence="9 10" key="1">
    <citation type="submission" date="2017-08" db="EMBL/GenBank/DDBJ databases">
        <title>Fine stratification of microbial communities through a metagenomic profile of the photic zone.</title>
        <authorList>
            <person name="Haro-Moreno J.M."/>
            <person name="Lopez-Perez M."/>
            <person name="De La Torre J."/>
            <person name="Picazo A."/>
            <person name="Camacho A."/>
            <person name="Rodriguez-Valera F."/>
        </authorList>
    </citation>
    <scope>NUCLEOTIDE SEQUENCE [LARGE SCALE GENOMIC DNA]</scope>
    <source>
        <strain evidence="9">MED-G28</strain>
    </source>
</reference>
<organism evidence="9 10">
    <name type="scientific">OM182 bacterium MED-G28</name>
    <dbReference type="NCBI Taxonomy" id="1986256"/>
    <lineage>
        <taxon>Bacteria</taxon>
        <taxon>Pseudomonadati</taxon>
        <taxon>Pseudomonadota</taxon>
        <taxon>Gammaproteobacteria</taxon>
        <taxon>OMG group</taxon>
        <taxon>OM182 clade</taxon>
    </lineage>
</organism>
<dbReference type="InterPro" id="IPR004536">
    <property type="entry name" value="SPS/SelD"/>
</dbReference>
<comment type="caution">
    <text evidence="9">The sequence shown here is derived from an EMBL/GenBank/DDBJ whole genome shotgun (WGS) entry which is preliminary data.</text>
</comment>
<keyword evidence="4" id="KW-0067">ATP-binding</keyword>
<dbReference type="EMBL" id="NTJZ01000012">
    <property type="protein sequence ID" value="PDH32915.1"/>
    <property type="molecule type" value="Genomic_DNA"/>
</dbReference>
<dbReference type="Pfam" id="PF07992">
    <property type="entry name" value="Pyr_redox_2"/>
    <property type="match status" value="1"/>
</dbReference>
<dbReference type="GO" id="GO:0004756">
    <property type="term" value="F:selenide, water dikinase activity"/>
    <property type="evidence" value="ECO:0007669"/>
    <property type="project" value="TreeGrafter"/>
</dbReference>
<dbReference type="InterPro" id="IPR010918">
    <property type="entry name" value="PurM-like_C_dom"/>
</dbReference>
<dbReference type="GO" id="GO:0016260">
    <property type="term" value="P:selenocysteine biosynthetic process"/>
    <property type="evidence" value="ECO:0007669"/>
    <property type="project" value="TreeGrafter"/>
</dbReference>
<dbReference type="SUPFAM" id="SSF51905">
    <property type="entry name" value="FAD/NAD(P)-binding domain"/>
    <property type="match status" value="2"/>
</dbReference>
<evidence type="ECO:0000256" key="5">
    <source>
        <dbReference type="ARBA" id="ARBA00023266"/>
    </source>
</evidence>
<keyword evidence="3 9" id="KW-0418">Kinase</keyword>
<dbReference type="PANTHER" id="PTHR10256:SF0">
    <property type="entry name" value="INACTIVE SELENIDE, WATER DIKINASE-LIKE PROTEIN-RELATED"/>
    <property type="match status" value="1"/>
</dbReference>
<evidence type="ECO:0000256" key="2">
    <source>
        <dbReference type="ARBA" id="ARBA00022741"/>
    </source>
</evidence>
<feature type="domain" description="FAD/NAD(P)-binding" evidence="8">
    <location>
        <begin position="13"/>
        <end position="322"/>
    </location>
</feature>
<evidence type="ECO:0000259" key="8">
    <source>
        <dbReference type="Pfam" id="PF07992"/>
    </source>
</evidence>
<evidence type="ECO:0000259" key="6">
    <source>
        <dbReference type="Pfam" id="PF00586"/>
    </source>
</evidence>
<dbReference type="Gene3D" id="3.50.50.100">
    <property type="match status" value="1"/>
</dbReference>
<evidence type="ECO:0000313" key="10">
    <source>
        <dbReference type="Proteomes" id="UP000219329"/>
    </source>
</evidence>
<dbReference type="InterPro" id="IPR023753">
    <property type="entry name" value="FAD/NAD-binding_dom"/>
</dbReference>
<feature type="domain" description="PurM-like C-terminal" evidence="7">
    <location>
        <begin position="576"/>
        <end position="746"/>
    </location>
</feature>
<dbReference type="GO" id="GO:0016491">
    <property type="term" value="F:oxidoreductase activity"/>
    <property type="evidence" value="ECO:0007669"/>
    <property type="project" value="InterPro"/>
</dbReference>
<accession>A0A2A5W8S2</accession>
<evidence type="ECO:0000259" key="7">
    <source>
        <dbReference type="Pfam" id="PF02769"/>
    </source>
</evidence>
<dbReference type="CDD" id="cd02195">
    <property type="entry name" value="SelD"/>
    <property type="match status" value="1"/>
</dbReference>
<dbReference type="Gene3D" id="3.90.650.10">
    <property type="entry name" value="PurM-like C-terminal domain"/>
    <property type="match status" value="1"/>
</dbReference>
<sequence length="757" mass="82701">MWFMKTNSPVVKHLVLLGGGHSHLAVLKHLGMKPVPGLAVTLISRDINTPYSGSLPGYISGVYDYDDIHIDLRPLAQFANARIIQEEITSIDFDRKEIALTARPSISFDLLSLNIGSNPDACKIPGADRFALGIKPIQKFINHWQTLLKKAVHNIQQDKEYKIIIVGGGPASVELAFAAQFRIQKELQLKSADTSLLKIKIISADTNLLSLHNRQVRQFAKSELEERGVEVILDTAVSAFEETIVVCENGNKYSADSMVFATGASIPSWPGECGLALSEDGFIEVNAYLQSTSHDCVFAAGDAATLKGEPRPKSGVYAVRQGLPLAKNLIRFATGKSLTRYKPQQHALALISMGNKTAIASRNNFFFKGRSVWSIKNNIDTAFIRKYSALPEMTTELNIADGLVDQETERQLKLHAMRCAGCGAKIASDVLQEVLQQLPQSKRKDILNQSTAAEDASLIKLDDGRVLVQSIDQIKSFVNDPWLFARIATNHCLSDIYAMGCEPHSALAIVGLPFATKKYGRSQLKELMLSCSEVLQEHKCDLVGGHSAEAEEFHFGLCINGFIDEEDLLTKNGMNAGDILILTKPLGTGTLLAADMRFRASHQWMQEALGNMEQSNREAAACFQKFGATACTDITGFGIAGHLLEMLSTNNTEIELNLSDIPVLSGALDTLEQKIYSSLHKDNSLVAHSVFNQEAFAQDPKYALLFDPQTAGGLLASVPESVAETCLTRLKESGYSQAKAIGRVSKLEALQPAIILQ</sequence>
<dbReference type="InterPro" id="IPR036921">
    <property type="entry name" value="PurM-like_N_sf"/>
</dbReference>
<dbReference type="PANTHER" id="PTHR10256">
    <property type="entry name" value="SELENIDE, WATER DIKINASE"/>
    <property type="match status" value="1"/>
</dbReference>
<keyword evidence="1" id="KW-0808">Transferase</keyword>
<evidence type="ECO:0000256" key="3">
    <source>
        <dbReference type="ARBA" id="ARBA00022777"/>
    </source>
</evidence>